<keyword evidence="2" id="KW-0677">Repeat</keyword>
<accession>A0A8G0ZZ60</accession>
<dbReference type="EMBL" id="CP037968">
    <property type="protein sequence ID" value="QYZ78261.1"/>
    <property type="molecule type" value="Genomic_DNA"/>
</dbReference>
<sequence length="379" mass="40104">MTGRVLIVLLLLSLGGGAGAQELRGEMAWEETFGSKVLTASISPDGSYAAFGTEDKGAIYLFKKDGTLLWEHMTGCPVFGSAISENADYVVQGAEKVRVFTREGDLDWEWDSGFFAYSVAISPDGTYIVVGSDNKKVYLLERGKGEKWKKETVDDVLSVSISGDGEYIAACAGNNVYLFARNGTLLWEQPTGKGVTAVAISPDGRLVAAGSQDYRVHLYDRASGEIRWRHTTENRIHGVSVADDGTVAAGSQDRRVYLFSEDGDVLWDEAMPATVSGVALSGDGSVLAASTGSGDHSGFLYTLGIPAAAEPAPTAVIRTITTTEPPLPAAAEEPESKLVPAAELEEIKEGLPFPALVAGGGVLVAVGAVLLLLGRRKRE</sequence>
<dbReference type="SMART" id="SM00564">
    <property type="entry name" value="PQQ"/>
    <property type="match status" value="3"/>
</dbReference>
<reference evidence="5" key="2">
    <citation type="submission" date="2019-03" db="EMBL/GenBank/DDBJ databases">
        <authorList>
            <person name="Chen S.-C."/>
            <person name="Wu S.-Y."/>
            <person name="Lai M.-C."/>
        </authorList>
    </citation>
    <scope>NUCLEOTIDE SEQUENCE</scope>
    <source>
        <strain evidence="5">ML15</strain>
    </source>
</reference>
<feature type="transmembrane region" description="Helical" evidence="3">
    <location>
        <begin position="353"/>
        <end position="373"/>
    </location>
</feature>
<dbReference type="InterPro" id="IPR011047">
    <property type="entry name" value="Quinoprotein_ADH-like_sf"/>
</dbReference>
<dbReference type="InterPro" id="IPR002372">
    <property type="entry name" value="PQQ_rpt_dom"/>
</dbReference>
<dbReference type="Gene3D" id="2.130.10.10">
    <property type="entry name" value="YVTN repeat-like/Quinoprotein amine dehydrogenase"/>
    <property type="match status" value="2"/>
</dbReference>
<keyword evidence="3" id="KW-0812">Transmembrane</keyword>
<evidence type="ECO:0000256" key="2">
    <source>
        <dbReference type="ARBA" id="ARBA00022737"/>
    </source>
</evidence>
<protein>
    <recommendedName>
        <fullName evidence="4">Pyrrolo-quinoline quinone repeat domain-containing protein</fullName>
    </recommendedName>
</protein>
<feature type="domain" description="Pyrrolo-quinoline quinone repeat" evidence="4">
    <location>
        <begin position="24"/>
        <end position="151"/>
    </location>
</feature>
<reference evidence="5" key="1">
    <citation type="journal article" date="2005" name="Int. J. Syst. Evol. Microbiol.">
        <title>Methanofollis formosanus sp. nov., isolated from a fish pond.</title>
        <authorList>
            <person name="Wu S.Y."/>
            <person name="Chen S.C."/>
            <person name="Lai M.C."/>
        </authorList>
    </citation>
    <scope>NUCLEOTIDE SEQUENCE</scope>
    <source>
        <strain evidence="5">ML15</strain>
    </source>
</reference>
<dbReference type="InterPro" id="IPR018391">
    <property type="entry name" value="PQQ_b-propeller_rpt"/>
</dbReference>
<evidence type="ECO:0000313" key="5">
    <source>
        <dbReference type="EMBL" id="QYZ78261.1"/>
    </source>
</evidence>
<dbReference type="KEGG" id="mfk:E2N92_01855"/>
<keyword evidence="1" id="KW-0853">WD repeat</keyword>
<gene>
    <name evidence="5" type="ORF">E2N92_01855</name>
</gene>
<keyword evidence="6" id="KW-1185">Reference proteome</keyword>
<proteinExistence type="predicted"/>
<dbReference type="Pfam" id="PF13360">
    <property type="entry name" value="PQQ_2"/>
    <property type="match status" value="2"/>
</dbReference>
<feature type="domain" description="Pyrrolo-quinoline quinone repeat" evidence="4">
    <location>
        <begin position="175"/>
        <end position="286"/>
    </location>
</feature>
<organism evidence="5 6">
    <name type="scientific">Methanofollis formosanus</name>
    <dbReference type="NCBI Taxonomy" id="299308"/>
    <lineage>
        <taxon>Archaea</taxon>
        <taxon>Methanobacteriati</taxon>
        <taxon>Methanobacteriota</taxon>
        <taxon>Stenosarchaea group</taxon>
        <taxon>Methanomicrobia</taxon>
        <taxon>Methanomicrobiales</taxon>
        <taxon>Methanomicrobiaceae</taxon>
        <taxon>Methanofollis</taxon>
    </lineage>
</organism>
<name>A0A8G0ZZ60_9EURY</name>
<evidence type="ECO:0000256" key="3">
    <source>
        <dbReference type="SAM" id="Phobius"/>
    </source>
</evidence>
<dbReference type="SMART" id="SM00320">
    <property type="entry name" value="WD40"/>
    <property type="match status" value="4"/>
</dbReference>
<evidence type="ECO:0000256" key="1">
    <source>
        <dbReference type="ARBA" id="ARBA00022574"/>
    </source>
</evidence>
<dbReference type="InterPro" id="IPR001680">
    <property type="entry name" value="WD40_rpt"/>
</dbReference>
<dbReference type="SUPFAM" id="SSF50998">
    <property type="entry name" value="Quinoprotein alcohol dehydrogenase-like"/>
    <property type="match status" value="1"/>
</dbReference>
<dbReference type="PROSITE" id="PS50082">
    <property type="entry name" value="WD_REPEATS_2"/>
    <property type="match status" value="1"/>
</dbReference>
<dbReference type="AlphaFoldDB" id="A0A8G0ZZ60"/>
<dbReference type="InterPro" id="IPR015943">
    <property type="entry name" value="WD40/YVTN_repeat-like_dom_sf"/>
</dbReference>
<evidence type="ECO:0000313" key="6">
    <source>
        <dbReference type="Proteomes" id="UP000826709"/>
    </source>
</evidence>
<keyword evidence="3" id="KW-0472">Membrane</keyword>
<keyword evidence="3" id="KW-1133">Transmembrane helix</keyword>
<dbReference type="RefSeq" id="WP_220682006.1">
    <property type="nucleotide sequence ID" value="NZ_CP037968.1"/>
</dbReference>
<dbReference type="OrthoDB" id="145878at2157"/>
<dbReference type="PANTHER" id="PTHR22847">
    <property type="entry name" value="WD40 REPEAT PROTEIN"/>
    <property type="match status" value="1"/>
</dbReference>
<evidence type="ECO:0000259" key="4">
    <source>
        <dbReference type="Pfam" id="PF13360"/>
    </source>
</evidence>
<dbReference type="PANTHER" id="PTHR22847:SF637">
    <property type="entry name" value="WD REPEAT DOMAIN 5B"/>
    <property type="match status" value="1"/>
</dbReference>
<dbReference type="Proteomes" id="UP000826709">
    <property type="component" value="Chromosome"/>
</dbReference>